<dbReference type="InterPro" id="IPR050059">
    <property type="entry name" value="ATP_synthase_B_chain"/>
</dbReference>
<dbReference type="GO" id="GO:0046933">
    <property type="term" value="F:proton-transporting ATP synthase activity, rotational mechanism"/>
    <property type="evidence" value="ECO:0007669"/>
    <property type="project" value="UniProtKB-UniRule"/>
</dbReference>
<dbReference type="PANTHER" id="PTHR33445:SF1">
    <property type="entry name" value="ATP SYNTHASE SUBUNIT B"/>
    <property type="match status" value="1"/>
</dbReference>
<feature type="transmembrane region" description="Helical" evidence="12">
    <location>
        <begin position="15"/>
        <end position="34"/>
    </location>
</feature>
<evidence type="ECO:0000313" key="15">
    <source>
        <dbReference type="EMBL" id="PIR84454.1"/>
    </source>
</evidence>
<dbReference type="PANTHER" id="PTHR33445">
    <property type="entry name" value="ATP SYNTHASE SUBUNIT B', CHLOROPLASTIC"/>
    <property type="match status" value="1"/>
</dbReference>
<evidence type="ECO:0000256" key="4">
    <source>
        <dbReference type="ARBA" id="ARBA00022692"/>
    </source>
</evidence>
<organism evidence="15 16">
    <name type="scientific">Candidatus Kaiserbacteria bacterium CG10_big_fil_rev_8_21_14_0_10_47_16</name>
    <dbReference type="NCBI Taxonomy" id="1974608"/>
    <lineage>
        <taxon>Bacteria</taxon>
        <taxon>Candidatus Kaiseribacteriota</taxon>
    </lineage>
</organism>
<dbReference type="Proteomes" id="UP000229344">
    <property type="component" value="Unassembled WGS sequence"/>
</dbReference>
<keyword evidence="12" id="KW-1003">Cell membrane</keyword>
<comment type="subcellular location">
    <subcellularLocation>
        <location evidence="12">Cell membrane</location>
        <topology evidence="12">Single-pass membrane protein</topology>
    </subcellularLocation>
    <subcellularLocation>
        <location evidence="11">Endomembrane system</location>
        <topology evidence="11">Single-pass membrane protein</topology>
    </subcellularLocation>
</comment>
<keyword evidence="4 12" id="KW-0812">Transmembrane</keyword>
<evidence type="ECO:0000256" key="14">
    <source>
        <dbReference type="SAM" id="Coils"/>
    </source>
</evidence>
<evidence type="ECO:0000313" key="16">
    <source>
        <dbReference type="Proteomes" id="UP000229344"/>
    </source>
</evidence>
<keyword evidence="8 12" id="KW-0472">Membrane</keyword>
<comment type="function">
    <text evidence="10 12">F(1)F(0) ATP synthase produces ATP from ADP in the presence of a proton or sodium gradient. F-type ATPases consist of two structural domains, F(1) containing the extramembraneous catalytic core and F(0) containing the membrane proton channel, linked together by a central stalk and a peripheral stalk. During catalysis, ATP synthesis in the catalytic domain of F(1) is coupled via a rotary mechanism of the central stalk subunits to proton translocation.</text>
</comment>
<keyword evidence="5 12" id="KW-0375">Hydrogen ion transport</keyword>
<evidence type="ECO:0000256" key="9">
    <source>
        <dbReference type="ARBA" id="ARBA00023310"/>
    </source>
</evidence>
<evidence type="ECO:0000256" key="1">
    <source>
        <dbReference type="ARBA" id="ARBA00005513"/>
    </source>
</evidence>
<dbReference type="EMBL" id="PFBI01000006">
    <property type="protein sequence ID" value="PIR84454.1"/>
    <property type="molecule type" value="Genomic_DNA"/>
</dbReference>
<evidence type="ECO:0000256" key="5">
    <source>
        <dbReference type="ARBA" id="ARBA00022781"/>
    </source>
</evidence>
<comment type="subunit">
    <text evidence="12">F-type ATPases have 2 components, F(1) - the catalytic core - and F(0) - the membrane proton channel. F(1) has five subunits: alpha(3), beta(3), gamma(1), delta(1), epsilon(1). F(0) has three main subunits: a(1), b(2) and c(10-14). The alpha and beta chains form an alternating ring which encloses part of the gamma chain. F(1) is attached to F(0) by a central stalk formed by the gamma and epsilon chains, while a peripheral stalk is formed by the delta and b chains.</text>
</comment>
<dbReference type="Pfam" id="PF00430">
    <property type="entry name" value="ATP-synt_B"/>
    <property type="match status" value="1"/>
</dbReference>
<dbReference type="InterPro" id="IPR002146">
    <property type="entry name" value="ATP_synth_b/b'su_bac/chlpt"/>
</dbReference>
<dbReference type="GO" id="GO:0046961">
    <property type="term" value="F:proton-transporting ATPase activity, rotational mechanism"/>
    <property type="evidence" value="ECO:0007669"/>
    <property type="project" value="TreeGrafter"/>
</dbReference>
<evidence type="ECO:0000256" key="12">
    <source>
        <dbReference type="HAMAP-Rule" id="MF_01398"/>
    </source>
</evidence>
<evidence type="ECO:0000256" key="2">
    <source>
        <dbReference type="ARBA" id="ARBA00022448"/>
    </source>
</evidence>
<protein>
    <recommendedName>
        <fullName evidence="12">ATP synthase subunit b</fullName>
    </recommendedName>
    <alternativeName>
        <fullName evidence="12">ATP synthase F(0) sector subunit b</fullName>
    </alternativeName>
    <alternativeName>
        <fullName evidence="12">ATPase subunit I</fullName>
    </alternativeName>
    <alternativeName>
        <fullName evidence="12">F-type ATPase subunit b</fullName>
        <shortName evidence="12">F-ATPase subunit b</shortName>
    </alternativeName>
</protein>
<evidence type="ECO:0000256" key="6">
    <source>
        <dbReference type="ARBA" id="ARBA00022989"/>
    </source>
</evidence>
<evidence type="ECO:0000256" key="7">
    <source>
        <dbReference type="ARBA" id="ARBA00023065"/>
    </source>
</evidence>
<dbReference type="GO" id="GO:0005886">
    <property type="term" value="C:plasma membrane"/>
    <property type="evidence" value="ECO:0007669"/>
    <property type="project" value="UniProtKB-SubCell"/>
</dbReference>
<name>A0A2H0UDF7_9BACT</name>
<keyword evidence="2 12" id="KW-0813">Transport</keyword>
<sequence>MEDLINAFGLDTRLVAIQILNFAVLAGALWYFLYTPVLKLLDDRKKTIDEGLQDAEDAKALKENAEAERISLLTKAQKEAEVVAEKAKAHAAEKSVELVGVAEAKAQALIVDAEKKGVEIKAKAEKESEAEIAKLAVLAAERVLAEK</sequence>
<evidence type="ECO:0000256" key="3">
    <source>
        <dbReference type="ARBA" id="ARBA00022547"/>
    </source>
</evidence>
<accession>A0A2H0UDF7</accession>
<dbReference type="GO" id="GO:0012505">
    <property type="term" value="C:endomembrane system"/>
    <property type="evidence" value="ECO:0007669"/>
    <property type="project" value="UniProtKB-SubCell"/>
</dbReference>
<gene>
    <name evidence="12" type="primary">atpF</name>
    <name evidence="15" type="ORF">COU16_02635</name>
</gene>
<keyword evidence="9 12" id="KW-0066">ATP synthesis</keyword>
<evidence type="ECO:0000256" key="8">
    <source>
        <dbReference type="ARBA" id="ARBA00023136"/>
    </source>
</evidence>
<evidence type="ECO:0000256" key="10">
    <source>
        <dbReference type="ARBA" id="ARBA00025198"/>
    </source>
</evidence>
<keyword evidence="14" id="KW-0175">Coiled coil</keyword>
<evidence type="ECO:0000256" key="13">
    <source>
        <dbReference type="RuleBase" id="RU003848"/>
    </source>
</evidence>
<dbReference type="CDD" id="cd06503">
    <property type="entry name" value="ATP-synt_Fo_b"/>
    <property type="match status" value="1"/>
</dbReference>
<proteinExistence type="inferred from homology"/>
<keyword evidence="3 12" id="KW-0138">CF(0)</keyword>
<feature type="coiled-coil region" evidence="14">
    <location>
        <begin position="48"/>
        <end position="75"/>
    </location>
</feature>
<keyword evidence="7 12" id="KW-0406">Ion transport</keyword>
<comment type="function">
    <text evidence="12">Component of the F(0) channel, it forms part of the peripheral stalk, linking F(1) to F(0).</text>
</comment>
<dbReference type="AlphaFoldDB" id="A0A2H0UDF7"/>
<dbReference type="HAMAP" id="MF_01398">
    <property type="entry name" value="ATP_synth_b_bprime"/>
    <property type="match status" value="1"/>
</dbReference>
<reference evidence="16" key="1">
    <citation type="submission" date="2017-09" db="EMBL/GenBank/DDBJ databases">
        <title>Depth-based differentiation of microbial function through sediment-hosted aquifers and enrichment of novel symbionts in the deep terrestrial subsurface.</title>
        <authorList>
            <person name="Probst A.J."/>
            <person name="Ladd B."/>
            <person name="Jarett J.K."/>
            <person name="Geller-Mcgrath D.E."/>
            <person name="Sieber C.M.K."/>
            <person name="Emerson J.B."/>
            <person name="Anantharaman K."/>
            <person name="Thomas B.C."/>
            <person name="Malmstrom R."/>
            <person name="Stieglmeier M."/>
            <person name="Klingl A."/>
            <person name="Woyke T."/>
            <person name="Ryan C.M."/>
            <person name="Banfield J.F."/>
        </authorList>
    </citation>
    <scope>NUCLEOTIDE SEQUENCE [LARGE SCALE GENOMIC DNA]</scope>
</reference>
<evidence type="ECO:0000256" key="11">
    <source>
        <dbReference type="ARBA" id="ARBA00037847"/>
    </source>
</evidence>
<comment type="similarity">
    <text evidence="1 12 13">Belongs to the ATPase B chain family.</text>
</comment>
<keyword evidence="6 12" id="KW-1133">Transmembrane helix</keyword>
<comment type="caution">
    <text evidence="15">The sequence shown here is derived from an EMBL/GenBank/DDBJ whole genome shotgun (WGS) entry which is preliminary data.</text>
</comment>
<dbReference type="GO" id="GO:0045259">
    <property type="term" value="C:proton-transporting ATP synthase complex"/>
    <property type="evidence" value="ECO:0007669"/>
    <property type="project" value="UniProtKB-KW"/>
</dbReference>